<keyword evidence="5" id="KW-0597">Phosphoprotein</keyword>
<dbReference type="GO" id="GO:0000287">
    <property type="term" value="F:magnesium ion binding"/>
    <property type="evidence" value="ECO:0007669"/>
    <property type="project" value="InterPro"/>
</dbReference>
<evidence type="ECO:0000256" key="5">
    <source>
        <dbReference type="ARBA" id="ARBA00022553"/>
    </source>
</evidence>
<keyword evidence="6 14" id="KW-0479">Metal-binding</keyword>
<feature type="binding site" evidence="17">
    <location>
        <position position="284"/>
    </location>
    <ligand>
        <name>Mg(2+)</name>
        <dbReference type="ChEBI" id="CHEBI:18420"/>
    </ligand>
</feature>
<comment type="pathway">
    <text evidence="2 14">Nucleotide-sugar biosynthesis; UDP-N-acetyl-alpha-D-glucosamine biosynthesis; N-acetyl-alpha-D-glucosamine 1-phosphate from alpha-D-glucosamine 6-phosphate (route I): step 2/2.</text>
</comment>
<dbReference type="InterPro" id="IPR016066">
    <property type="entry name" value="A-D-PHexomutase_CS"/>
</dbReference>
<dbReference type="KEGG" id="slb:AWJ20_2779"/>
<evidence type="ECO:0000259" key="19">
    <source>
        <dbReference type="Pfam" id="PF02878"/>
    </source>
</evidence>
<evidence type="ECO:0000256" key="4">
    <source>
        <dbReference type="ARBA" id="ARBA00012731"/>
    </source>
</evidence>
<dbReference type="InterPro" id="IPR049023">
    <property type="entry name" value="AMG1_II"/>
</dbReference>
<keyword evidence="8 14" id="KW-0413">Isomerase</keyword>
<evidence type="ECO:0000259" key="20">
    <source>
        <dbReference type="Pfam" id="PF21404"/>
    </source>
</evidence>
<feature type="binding site" description="via phosphate group" evidence="17">
    <location>
        <position position="66"/>
    </location>
    <ligand>
        <name>Mg(2+)</name>
        <dbReference type="ChEBI" id="CHEBI:18420"/>
    </ligand>
</feature>
<dbReference type="InterPro" id="IPR016055">
    <property type="entry name" value="A-D-PHexomutase_a/b/a-I/II/III"/>
</dbReference>
<feature type="binding site" evidence="16">
    <location>
        <position position="510"/>
    </location>
    <ligand>
        <name>substrate</name>
    </ligand>
</feature>
<feature type="binding site" evidence="17">
    <location>
        <position position="282"/>
    </location>
    <ligand>
        <name>Mg(2+)</name>
        <dbReference type="ChEBI" id="CHEBI:18420"/>
    </ligand>
</feature>
<name>A0A167FDD7_9ASCO</name>
<feature type="binding site" evidence="16">
    <location>
        <begin position="501"/>
        <end position="505"/>
    </location>
    <ligand>
        <name>substrate</name>
    </ligand>
</feature>
<keyword evidence="9" id="KW-0119">Carbohydrate metabolism</keyword>
<dbReference type="PROSITE" id="PS00710">
    <property type="entry name" value="PGM_PMM"/>
    <property type="match status" value="1"/>
</dbReference>
<keyword evidence="23" id="KW-1185">Reference proteome</keyword>
<dbReference type="InterPro" id="IPR005843">
    <property type="entry name" value="A-D-PHexomutase_C"/>
</dbReference>
<dbReference type="Gene3D" id="3.40.120.10">
    <property type="entry name" value="Alpha-D-Glucose-1,6-Bisphosphate, subunit A, domain 3"/>
    <property type="match status" value="2"/>
</dbReference>
<dbReference type="GO" id="GO:0004610">
    <property type="term" value="F:phosphoacetylglucosamine mutase activity"/>
    <property type="evidence" value="ECO:0007669"/>
    <property type="project" value="UniProtKB-UniRule"/>
</dbReference>
<accession>A0A167FDD7</accession>
<dbReference type="UniPathway" id="UPA00113">
    <property type="reaction ID" value="UER00530"/>
</dbReference>
<evidence type="ECO:0000256" key="10">
    <source>
        <dbReference type="ARBA" id="ARBA00023316"/>
    </source>
</evidence>
<protein>
    <recommendedName>
        <fullName evidence="4 14">Phosphoacetylglucosamine mutase</fullName>
        <shortName evidence="14">PAGM</shortName>
        <ecNumber evidence="4 14">5.4.2.3</ecNumber>
    </recommendedName>
    <alternativeName>
        <fullName evidence="12 14">Acetylglucosamine phosphomutase</fullName>
    </alternativeName>
    <alternativeName>
        <fullName evidence="11 14">N-acetylglucosamine-phosphate mutase</fullName>
    </alternativeName>
</protein>
<dbReference type="AlphaFoldDB" id="A0A167FDD7"/>
<evidence type="ECO:0000256" key="9">
    <source>
        <dbReference type="ARBA" id="ARBA00023277"/>
    </source>
</evidence>
<evidence type="ECO:0000256" key="6">
    <source>
        <dbReference type="ARBA" id="ARBA00022723"/>
    </source>
</evidence>
<evidence type="ECO:0000256" key="13">
    <source>
        <dbReference type="ARBA" id="ARBA00059527"/>
    </source>
</evidence>
<evidence type="ECO:0000256" key="17">
    <source>
        <dbReference type="PIRSR" id="PIRSR016408-3"/>
    </source>
</evidence>
<sequence length="536" mass="58051">MAIPSIDISSADNYPKPDGIKFGYGTAGFRYNANILSSTVFRVGVLAALRSRYLGGKVIGVMITASHNPPPDNGAKIVDPAGDMLEEAWETYATDLANAATSQDLADRVNELIKNLNIDISTPANVIYARDSRESGPALVKALEAGLKAAHDAKSTDYGLLTTPQLHYLVKSLNTLKSANSYGVPTEEGYYKKLANAYKKVLSGSEPYSITIDAANGIGAPKVSELVKHLEGTIDMTLINGKYEDPSLLNSSCGADYVKTNQRLPGGLDADVPKLKLFCSFDGDADRIVFFYIDEDGKFRLLDGDKIATLAASFLKDLVQETNSGLNIGVVQTAYANGSSTEYLESVLKVPVVCTPTGVKHLHHAAQQFDIGVYFEANGHGTVLFHPDAVAKLQTFQVSSPAQKAAIDTLLALSDLVNQTVGDALSDLLLVLAILTIKRWNPADWNQSYTDLPNRLLKAEVRDRTMFKVTNAERTLVEPPLLQSQIDNLVQKYSQGRSFVRASGTENVVRIYAEAVTQTLADELGVKVSHLLEAYK</sequence>
<feature type="active site" description="Phosphoserine intermediate" evidence="15">
    <location>
        <position position="66"/>
    </location>
</feature>
<evidence type="ECO:0000256" key="1">
    <source>
        <dbReference type="ARBA" id="ARBA00000558"/>
    </source>
</evidence>
<comment type="function">
    <text evidence="13 14">Catalyzes the conversion of GlcNAc-6-P into GlcNAc-1-P during the synthesis of uridine diphosphate/UDP-GlcNAc, which is a biosynthetic precursor of chitin and also supplies the amino sugars for N-linked oligosaccharides of glycoproteins.</text>
</comment>
<dbReference type="PANTHER" id="PTHR45955">
    <property type="entry name" value="PHOSPHOACETYLGLUCOSAMINE MUTASE"/>
    <property type="match status" value="1"/>
</dbReference>
<dbReference type="Gene3D" id="3.30.310.50">
    <property type="entry name" value="Alpha-D-phosphohexomutase, C-terminal domain"/>
    <property type="match status" value="1"/>
</dbReference>
<dbReference type="SUPFAM" id="SSF55957">
    <property type="entry name" value="Phosphoglucomutase, C-terminal domain"/>
    <property type="match status" value="1"/>
</dbReference>
<evidence type="ECO:0000259" key="21">
    <source>
        <dbReference type="Pfam" id="PF21405"/>
    </source>
</evidence>
<dbReference type="PANTHER" id="PTHR45955:SF1">
    <property type="entry name" value="PHOSPHOACETYLGLUCOSAMINE MUTASE"/>
    <property type="match status" value="1"/>
</dbReference>
<evidence type="ECO:0000256" key="7">
    <source>
        <dbReference type="ARBA" id="ARBA00022842"/>
    </source>
</evidence>
<evidence type="ECO:0000256" key="15">
    <source>
        <dbReference type="PIRSR" id="PIRSR016408-1"/>
    </source>
</evidence>
<evidence type="ECO:0000256" key="12">
    <source>
        <dbReference type="ARBA" id="ARBA00032065"/>
    </source>
</evidence>
<feature type="domain" description="Phosphoacetylglucosamine mutase AMG1" evidence="21">
    <location>
        <begin position="205"/>
        <end position="289"/>
    </location>
</feature>
<dbReference type="CDD" id="cd03086">
    <property type="entry name" value="PGM3"/>
    <property type="match status" value="1"/>
</dbReference>
<dbReference type="FunFam" id="3.30.310.50:FF:000003">
    <property type="entry name" value="Phosphoacetylglucosamine mutase"/>
    <property type="match status" value="1"/>
</dbReference>
<dbReference type="SUPFAM" id="SSF53738">
    <property type="entry name" value="Phosphoglucomutase, first 3 domains"/>
    <property type="match status" value="4"/>
</dbReference>
<dbReference type="Pfam" id="PF02878">
    <property type="entry name" value="PGM_PMM_I"/>
    <property type="match status" value="2"/>
</dbReference>
<proteinExistence type="inferred from homology"/>
<feature type="domain" description="Alpha-D-phosphohexomutase C-terminal" evidence="18">
    <location>
        <begin position="468"/>
        <end position="525"/>
    </location>
</feature>
<dbReference type="FunFam" id="3.40.120.10:FF:000013">
    <property type="entry name" value="Phosphoacetylglucosamine mutase"/>
    <property type="match status" value="1"/>
</dbReference>
<organism evidence="22 23">
    <name type="scientific">Sugiyamaella lignohabitans</name>
    <dbReference type="NCBI Taxonomy" id="796027"/>
    <lineage>
        <taxon>Eukaryota</taxon>
        <taxon>Fungi</taxon>
        <taxon>Dikarya</taxon>
        <taxon>Ascomycota</taxon>
        <taxon>Saccharomycotina</taxon>
        <taxon>Dipodascomycetes</taxon>
        <taxon>Dipodascales</taxon>
        <taxon>Trichomonascaceae</taxon>
        <taxon>Sugiyamaella</taxon>
    </lineage>
</organism>
<evidence type="ECO:0000259" key="18">
    <source>
        <dbReference type="Pfam" id="PF00408"/>
    </source>
</evidence>
<dbReference type="Pfam" id="PF21405">
    <property type="entry name" value="AMG1_II"/>
    <property type="match status" value="1"/>
</dbReference>
<dbReference type="Pfam" id="PF21404">
    <property type="entry name" value="AMG1_III"/>
    <property type="match status" value="1"/>
</dbReference>
<feature type="domain" description="Alpha-D-phosphohexomutase alpha/beta/alpha" evidence="19">
    <location>
        <begin position="121"/>
        <end position="175"/>
    </location>
</feature>
<dbReference type="RefSeq" id="XP_018737632.1">
    <property type="nucleotide sequence ID" value="XM_018879745.1"/>
</dbReference>
<feature type="binding site" evidence="16">
    <location>
        <begin position="376"/>
        <end position="378"/>
    </location>
    <ligand>
        <name>substrate</name>
    </ligand>
</feature>
<evidence type="ECO:0000313" key="22">
    <source>
        <dbReference type="EMBL" id="ANB15155.1"/>
    </source>
</evidence>
<evidence type="ECO:0000256" key="11">
    <source>
        <dbReference type="ARBA" id="ARBA00031926"/>
    </source>
</evidence>
<keyword evidence="10" id="KW-0961">Cell wall biogenesis/degradation</keyword>
<feature type="domain" description="Alpha-D-phosphohexomutase alpha/beta/alpha" evidence="19">
    <location>
        <begin position="59"/>
        <end position="94"/>
    </location>
</feature>
<dbReference type="GO" id="GO:0005975">
    <property type="term" value="P:carbohydrate metabolic process"/>
    <property type="evidence" value="ECO:0007669"/>
    <property type="project" value="InterPro"/>
</dbReference>
<dbReference type="Proteomes" id="UP000189580">
    <property type="component" value="Chromosome b"/>
</dbReference>
<dbReference type="FunFam" id="3.40.120.10:FF:000023">
    <property type="entry name" value="Phosphoacetylglucosamine mutase"/>
    <property type="match status" value="1"/>
</dbReference>
<evidence type="ECO:0000256" key="14">
    <source>
        <dbReference type="PIRNR" id="PIRNR016408"/>
    </source>
</evidence>
<dbReference type="InterPro" id="IPR005844">
    <property type="entry name" value="A-D-PHexomutase_a/b/a-I"/>
</dbReference>
<dbReference type="GO" id="GO:0006048">
    <property type="term" value="P:UDP-N-acetylglucosamine biosynthetic process"/>
    <property type="evidence" value="ECO:0007669"/>
    <property type="project" value="UniProtKB-UniRule"/>
</dbReference>
<comment type="similarity">
    <text evidence="3 14">Belongs to the phosphohexose mutase family.</text>
</comment>
<gene>
    <name evidence="22" type="primary">PCM1</name>
    <name evidence="22" type="ORF">AWJ20_2779</name>
</gene>
<dbReference type="OrthoDB" id="1928at2759"/>
<dbReference type="InterPro" id="IPR049022">
    <property type="entry name" value="AMG1_III"/>
</dbReference>
<evidence type="ECO:0000256" key="3">
    <source>
        <dbReference type="ARBA" id="ARBA00010231"/>
    </source>
</evidence>
<feature type="binding site" evidence="17">
    <location>
        <position position="286"/>
    </location>
    <ligand>
        <name>Mg(2+)</name>
        <dbReference type="ChEBI" id="CHEBI:18420"/>
    </ligand>
</feature>
<keyword evidence="7 14" id="KW-0460">Magnesium</keyword>
<evidence type="ECO:0000256" key="16">
    <source>
        <dbReference type="PIRSR" id="PIRSR016408-2"/>
    </source>
</evidence>
<dbReference type="GeneID" id="30034727"/>
<dbReference type="EMBL" id="CP014503">
    <property type="protein sequence ID" value="ANB15155.1"/>
    <property type="molecule type" value="Genomic_DNA"/>
</dbReference>
<dbReference type="EC" id="5.4.2.3" evidence="4 14"/>
<comment type="cofactor">
    <cofactor evidence="14 17">
        <name>Mg(2+)</name>
        <dbReference type="ChEBI" id="CHEBI:18420"/>
    </cofactor>
    <text evidence="14 17">Binds 1 Mg(2+) ion per subunit.</text>
</comment>
<dbReference type="InterPro" id="IPR036900">
    <property type="entry name" value="A-D-PHexomutase_C_sf"/>
</dbReference>
<dbReference type="GO" id="GO:0071555">
    <property type="term" value="P:cell wall organization"/>
    <property type="evidence" value="ECO:0007669"/>
    <property type="project" value="UniProtKB-KW"/>
</dbReference>
<evidence type="ECO:0000313" key="23">
    <source>
        <dbReference type="Proteomes" id="UP000189580"/>
    </source>
</evidence>
<dbReference type="GO" id="GO:0006031">
    <property type="term" value="P:chitin biosynthetic process"/>
    <property type="evidence" value="ECO:0007669"/>
    <property type="project" value="EnsemblFungi"/>
</dbReference>
<dbReference type="Pfam" id="PF00408">
    <property type="entry name" value="PGM_PMM_IV"/>
    <property type="match status" value="1"/>
</dbReference>
<dbReference type="InterPro" id="IPR016657">
    <property type="entry name" value="PAGM"/>
</dbReference>
<reference evidence="22 23" key="1">
    <citation type="submission" date="2016-02" db="EMBL/GenBank/DDBJ databases">
        <title>Complete genome sequence and transcriptome regulation of the pentose utilising yeast Sugiyamaella lignohabitans.</title>
        <authorList>
            <person name="Bellasio M."/>
            <person name="Peymann A."/>
            <person name="Valli M."/>
            <person name="Sipitzky M."/>
            <person name="Graf A."/>
            <person name="Sauer M."/>
            <person name="Marx H."/>
            <person name="Mattanovich D."/>
        </authorList>
    </citation>
    <scope>NUCLEOTIDE SEQUENCE [LARGE SCALE GENOMIC DNA]</scope>
    <source>
        <strain evidence="22 23">CBS 10342</strain>
    </source>
</reference>
<evidence type="ECO:0000256" key="2">
    <source>
        <dbReference type="ARBA" id="ARBA00004865"/>
    </source>
</evidence>
<comment type="catalytic activity">
    <reaction evidence="1 14">
        <text>N-acetyl-alpha-D-glucosamine 1-phosphate = N-acetyl-D-glucosamine 6-phosphate</text>
        <dbReference type="Rhea" id="RHEA:23804"/>
        <dbReference type="ChEBI" id="CHEBI:57513"/>
        <dbReference type="ChEBI" id="CHEBI:57776"/>
        <dbReference type="EC" id="5.4.2.3"/>
    </reaction>
</comment>
<dbReference type="PIRSF" id="PIRSF016408">
    <property type="entry name" value="PAGM"/>
    <property type="match status" value="1"/>
</dbReference>
<evidence type="ECO:0000256" key="8">
    <source>
        <dbReference type="ARBA" id="ARBA00023235"/>
    </source>
</evidence>
<feature type="domain" description="Phosphoacetylglucosamine mutase AMG1" evidence="20">
    <location>
        <begin position="303"/>
        <end position="440"/>
    </location>
</feature>